<keyword evidence="9" id="KW-0227">DNA damage</keyword>
<dbReference type="Gene3D" id="1.10.150.20">
    <property type="entry name" value="5' to 3' exonuclease, C-terminal subdomain"/>
    <property type="match status" value="1"/>
</dbReference>
<dbReference type="FunFam" id="3.30.1490.100:FF:000006">
    <property type="entry name" value="DNA polymerase eta"/>
    <property type="match status" value="1"/>
</dbReference>
<evidence type="ECO:0000256" key="8">
    <source>
        <dbReference type="ARBA" id="ARBA00022723"/>
    </source>
</evidence>
<evidence type="ECO:0000256" key="7">
    <source>
        <dbReference type="ARBA" id="ARBA00022695"/>
    </source>
</evidence>
<dbReference type="GO" id="GO:0009411">
    <property type="term" value="P:response to UV"/>
    <property type="evidence" value="ECO:0007669"/>
    <property type="project" value="UniProtKB-ARBA"/>
</dbReference>
<dbReference type="InterPro" id="IPR001126">
    <property type="entry name" value="UmuC"/>
</dbReference>
<evidence type="ECO:0000256" key="1">
    <source>
        <dbReference type="ARBA" id="ARBA00001936"/>
    </source>
</evidence>
<dbReference type="Proteomes" id="UP001443914">
    <property type="component" value="Unassembled WGS sequence"/>
</dbReference>
<reference evidence="17" key="1">
    <citation type="submission" date="2024-03" db="EMBL/GenBank/DDBJ databases">
        <title>WGS assembly of Saponaria officinalis var. Norfolk2.</title>
        <authorList>
            <person name="Jenkins J."/>
            <person name="Shu S."/>
            <person name="Grimwood J."/>
            <person name="Barry K."/>
            <person name="Goodstein D."/>
            <person name="Schmutz J."/>
            <person name="Leebens-Mack J."/>
            <person name="Osbourn A."/>
        </authorList>
    </citation>
    <scope>NUCLEOTIDE SEQUENCE [LARGE SCALE GENOMIC DNA]</scope>
    <source>
        <strain evidence="17">JIC</strain>
    </source>
</reference>
<accession>A0AAW1LD24</accession>
<evidence type="ECO:0000256" key="5">
    <source>
        <dbReference type="ARBA" id="ARBA00012417"/>
    </source>
</evidence>
<dbReference type="Gene3D" id="3.30.1490.100">
    <property type="entry name" value="DNA polymerase, Y-family, little finger domain"/>
    <property type="match status" value="1"/>
</dbReference>
<evidence type="ECO:0000256" key="3">
    <source>
        <dbReference type="ARBA" id="ARBA00004123"/>
    </source>
</evidence>
<keyword evidence="11" id="KW-0234">DNA repair</keyword>
<dbReference type="SUPFAM" id="SSF100879">
    <property type="entry name" value="Lesion bypass DNA polymerase (Y-family), little finger domain"/>
    <property type="match status" value="1"/>
</dbReference>
<keyword evidence="7" id="KW-0548">Nucleotidyltransferase</keyword>
<evidence type="ECO:0000256" key="12">
    <source>
        <dbReference type="ARBA" id="ARBA00023242"/>
    </source>
</evidence>
<dbReference type="GO" id="GO:0005634">
    <property type="term" value="C:nucleus"/>
    <property type="evidence" value="ECO:0007669"/>
    <property type="project" value="UniProtKB-SubCell"/>
</dbReference>
<evidence type="ECO:0000256" key="14">
    <source>
        <dbReference type="ARBA" id="ARBA00049244"/>
    </source>
</evidence>
<dbReference type="FunFam" id="3.40.1170.60:FF:000003">
    <property type="entry name" value="DNA polymerase eta"/>
    <property type="match status" value="1"/>
</dbReference>
<feature type="domain" description="UmuC" evidence="16">
    <location>
        <begin position="14"/>
        <end position="253"/>
    </location>
</feature>
<dbReference type="InterPro" id="IPR017961">
    <property type="entry name" value="DNA_pol_Y-fam_little_finger"/>
</dbReference>
<comment type="cofactor">
    <cofactor evidence="2">
        <name>Mg(2+)</name>
        <dbReference type="ChEBI" id="CHEBI:18420"/>
    </cofactor>
</comment>
<dbReference type="InterPro" id="IPR043502">
    <property type="entry name" value="DNA/RNA_pol_sf"/>
</dbReference>
<dbReference type="EC" id="2.7.7.7" evidence="5"/>
<feature type="compositionally biased region" description="Low complexity" evidence="15">
    <location>
        <begin position="624"/>
        <end position="636"/>
    </location>
</feature>
<evidence type="ECO:0000259" key="16">
    <source>
        <dbReference type="PROSITE" id="PS50173"/>
    </source>
</evidence>
<dbReference type="GO" id="GO:0005657">
    <property type="term" value="C:replication fork"/>
    <property type="evidence" value="ECO:0007669"/>
    <property type="project" value="TreeGrafter"/>
</dbReference>
<dbReference type="FunFam" id="1.10.150.20:FF:000014">
    <property type="entry name" value="Polymerase (DNA directed), eta"/>
    <property type="match status" value="1"/>
</dbReference>
<dbReference type="InterPro" id="IPR052230">
    <property type="entry name" value="DNA_polymerase_eta"/>
</dbReference>
<dbReference type="InterPro" id="IPR036775">
    <property type="entry name" value="DNA_pol_Y-fam_lit_finger_sf"/>
</dbReference>
<dbReference type="PANTHER" id="PTHR45873:SF1">
    <property type="entry name" value="DNA POLYMERASE ETA"/>
    <property type="match status" value="1"/>
</dbReference>
<dbReference type="GO" id="GO:0035861">
    <property type="term" value="C:site of double-strand break"/>
    <property type="evidence" value="ECO:0007669"/>
    <property type="project" value="TreeGrafter"/>
</dbReference>
<evidence type="ECO:0000256" key="9">
    <source>
        <dbReference type="ARBA" id="ARBA00022763"/>
    </source>
</evidence>
<proteinExistence type="inferred from homology"/>
<comment type="caution">
    <text evidence="17">The sequence shown here is derived from an EMBL/GenBank/DDBJ whole genome shotgun (WGS) entry which is preliminary data.</text>
</comment>
<dbReference type="Gene3D" id="3.40.1170.60">
    <property type="match status" value="1"/>
</dbReference>
<name>A0AAW1LD24_SAPOF</name>
<protein>
    <recommendedName>
        <fullName evidence="13">DNA polymerase eta</fullName>
        <ecNumber evidence="5">2.7.7.7</ecNumber>
    </recommendedName>
</protein>
<comment type="similarity">
    <text evidence="4">Belongs to the DNA polymerase type-Y family.</text>
</comment>
<keyword evidence="12" id="KW-0539">Nucleus</keyword>
<feature type="region of interest" description="Disordered" evidence="15">
    <location>
        <begin position="683"/>
        <end position="702"/>
    </location>
</feature>
<dbReference type="SUPFAM" id="SSF56672">
    <property type="entry name" value="DNA/RNA polymerases"/>
    <property type="match status" value="1"/>
</dbReference>
<evidence type="ECO:0000256" key="13">
    <source>
        <dbReference type="ARBA" id="ARBA00044975"/>
    </source>
</evidence>
<dbReference type="Pfam" id="PF00817">
    <property type="entry name" value="IMS"/>
    <property type="match status" value="1"/>
</dbReference>
<dbReference type="GO" id="GO:0003684">
    <property type="term" value="F:damaged DNA binding"/>
    <property type="evidence" value="ECO:0007669"/>
    <property type="project" value="InterPro"/>
</dbReference>
<sequence>MPVAIPASSNTRVIAHVDMDCFYVQVEQRKQPHLKGLPTAVVQYNEWQGGALIAVSYEARKHGVKRSMRGDEAKNVCPEIQLVQVPVARGKADLDTYRNAGSEVISILARKGRCERASIDEVYLDLTDAAEIMLAETPPESVEDFDEEALKSHVLGIDEADVNVHKNVRNWLQSSDADHDDKLLSCGAIIVAELRRQVLMETEFTCSAGIAHNKMLAKLASGLNKPAQQTIVPSAAVKDFLGPWPIKKMKQLGGKLGDSLQNDLGITTVGELLQFSEQKLQERYGFNTGTWLWNIARGISGEEVKGRLLPKSHGSGKTFPGPRALRSIETVTHWLNQLCEELSERLHMDLEQNKRIASTLTIHVRAFKLSDTDSLKKFPSKSCPLRYGASKIQEDALRLFHAGLREFMALCGVKGEKIKNSGWRVTGLSISASKIVAVPQGTCTIRKFFAIQDAVCSASSEVTPDNPLHESLQLPGSDACLMSSMLMKKEDTVMGPISNSDQYVEDRICQKEQKKTEQITSFFHEQATSSPLLEQGISGETRDTEKRGSDCCLELNKGKSPLKFHTEEASSLPVNSSMIHDRERKESKFKGTSSILRYLTKSGHSSSQPKHENRETVQDACVPSSSGGSEGGSMSMKHNNGQILDDNKRWSYNVNEIDPTVIDELPRDIQEELRGWMRPLKQHNSGKAKSITSYFSLSKRPS</sequence>
<dbReference type="PROSITE" id="PS50173">
    <property type="entry name" value="UMUC"/>
    <property type="match status" value="1"/>
</dbReference>
<dbReference type="GO" id="GO:0003887">
    <property type="term" value="F:DNA-directed DNA polymerase activity"/>
    <property type="evidence" value="ECO:0007669"/>
    <property type="project" value="UniProtKB-EC"/>
</dbReference>
<comment type="subcellular location">
    <subcellularLocation>
        <location evidence="3">Nucleus</location>
    </subcellularLocation>
</comment>
<dbReference type="FunFam" id="3.30.70.270:FF:000029">
    <property type="entry name" value="DNA polymerase eta"/>
    <property type="match status" value="1"/>
</dbReference>
<dbReference type="Pfam" id="PF11799">
    <property type="entry name" value="IMS_C"/>
    <property type="match status" value="1"/>
</dbReference>
<evidence type="ECO:0000256" key="15">
    <source>
        <dbReference type="SAM" id="MobiDB-lite"/>
    </source>
</evidence>
<dbReference type="Pfam" id="PF21704">
    <property type="entry name" value="POLH-Rev1_HhH"/>
    <property type="match status" value="1"/>
</dbReference>
<dbReference type="GO" id="GO:0042276">
    <property type="term" value="P:error-prone translesion synthesis"/>
    <property type="evidence" value="ECO:0007669"/>
    <property type="project" value="TreeGrafter"/>
</dbReference>
<dbReference type="GO" id="GO:0006281">
    <property type="term" value="P:DNA repair"/>
    <property type="evidence" value="ECO:0007669"/>
    <property type="project" value="UniProtKB-KW"/>
</dbReference>
<evidence type="ECO:0000256" key="11">
    <source>
        <dbReference type="ARBA" id="ARBA00023204"/>
    </source>
</evidence>
<dbReference type="GO" id="GO:0046872">
    <property type="term" value="F:metal ion binding"/>
    <property type="evidence" value="ECO:0007669"/>
    <property type="project" value="UniProtKB-KW"/>
</dbReference>
<gene>
    <name evidence="17" type="ORF">RND81_04G072200</name>
</gene>
<dbReference type="EMBL" id="JBDFQZ010000004">
    <property type="protein sequence ID" value="KAK9733512.1"/>
    <property type="molecule type" value="Genomic_DNA"/>
</dbReference>
<keyword evidence="8" id="KW-0479">Metal-binding</keyword>
<evidence type="ECO:0000256" key="10">
    <source>
        <dbReference type="ARBA" id="ARBA00022842"/>
    </source>
</evidence>
<organism evidence="17 18">
    <name type="scientific">Saponaria officinalis</name>
    <name type="common">Common soapwort</name>
    <name type="synonym">Lychnis saponaria</name>
    <dbReference type="NCBI Taxonomy" id="3572"/>
    <lineage>
        <taxon>Eukaryota</taxon>
        <taxon>Viridiplantae</taxon>
        <taxon>Streptophyta</taxon>
        <taxon>Embryophyta</taxon>
        <taxon>Tracheophyta</taxon>
        <taxon>Spermatophyta</taxon>
        <taxon>Magnoliopsida</taxon>
        <taxon>eudicotyledons</taxon>
        <taxon>Gunneridae</taxon>
        <taxon>Pentapetalae</taxon>
        <taxon>Caryophyllales</taxon>
        <taxon>Caryophyllaceae</taxon>
        <taxon>Caryophylleae</taxon>
        <taxon>Saponaria</taxon>
    </lineage>
</organism>
<keyword evidence="10" id="KW-0460">Magnesium</keyword>
<dbReference type="PIRSF" id="PIRSF036603">
    <property type="entry name" value="DPol_eta"/>
    <property type="match status" value="1"/>
</dbReference>
<dbReference type="Gene3D" id="3.30.70.270">
    <property type="match status" value="1"/>
</dbReference>
<comment type="catalytic activity">
    <reaction evidence="14">
        <text>DNA(n) + a 2'-deoxyribonucleoside 5'-triphosphate = DNA(n+1) + diphosphate</text>
        <dbReference type="Rhea" id="RHEA:22508"/>
        <dbReference type="Rhea" id="RHEA-COMP:17339"/>
        <dbReference type="Rhea" id="RHEA-COMP:17340"/>
        <dbReference type="ChEBI" id="CHEBI:33019"/>
        <dbReference type="ChEBI" id="CHEBI:61560"/>
        <dbReference type="ChEBI" id="CHEBI:173112"/>
        <dbReference type="EC" id="2.7.7.7"/>
    </reaction>
</comment>
<dbReference type="InterPro" id="IPR043128">
    <property type="entry name" value="Rev_trsase/Diguanyl_cyclase"/>
</dbReference>
<dbReference type="PANTHER" id="PTHR45873">
    <property type="entry name" value="DNA POLYMERASE ETA"/>
    <property type="match status" value="1"/>
</dbReference>
<comment type="cofactor">
    <cofactor evidence="1">
        <name>Mn(2+)</name>
        <dbReference type="ChEBI" id="CHEBI:29035"/>
    </cofactor>
</comment>
<evidence type="ECO:0000256" key="2">
    <source>
        <dbReference type="ARBA" id="ARBA00001946"/>
    </source>
</evidence>
<keyword evidence="18" id="KW-1185">Reference proteome</keyword>
<evidence type="ECO:0000313" key="17">
    <source>
        <dbReference type="EMBL" id="KAK9733512.1"/>
    </source>
</evidence>
<evidence type="ECO:0000256" key="6">
    <source>
        <dbReference type="ARBA" id="ARBA00022679"/>
    </source>
</evidence>
<feature type="compositionally biased region" description="Polar residues" evidence="15">
    <location>
        <begin position="687"/>
        <end position="696"/>
    </location>
</feature>
<evidence type="ECO:0000313" key="18">
    <source>
        <dbReference type="Proteomes" id="UP001443914"/>
    </source>
</evidence>
<keyword evidence="6" id="KW-0808">Transferase</keyword>
<evidence type="ECO:0000256" key="4">
    <source>
        <dbReference type="ARBA" id="ARBA00010945"/>
    </source>
</evidence>
<feature type="region of interest" description="Disordered" evidence="15">
    <location>
        <begin position="600"/>
        <end position="642"/>
    </location>
</feature>
<dbReference type="AlphaFoldDB" id="A0AAW1LD24"/>